<dbReference type="AlphaFoldDB" id="A0A381TMD0"/>
<keyword evidence="6 7" id="KW-0472">Membrane</keyword>
<evidence type="ECO:0000256" key="1">
    <source>
        <dbReference type="ARBA" id="ARBA00004651"/>
    </source>
</evidence>
<feature type="transmembrane region" description="Helical" evidence="7">
    <location>
        <begin position="229"/>
        <end position="250"/>
    </location>
</feature>
<organism evidence="8">
    <name type="scientific">marine metagenome</name>
    <dbReference type="NCBI Taxonomy" id="408172"/>
    <lineage>
        <taxon>unclassified sequences</taxon>
        <taxon>metagenomes</taxon>
        <taxon>ecological metagenomes</taxon>
    </lineage>
</organism>
<name>A0A381TMD0_9ZZZZ</name>
<feature type="transmembrane region" description="Helical" evidence="7">
    <location>
        <begin position="170"/>
        <end position="193"/>
    </location>
</feature>
<dbReference type="GO" id="GO:0005886">
    <property type="term" value="C:plasma membrane"/>
    <property type="evidence" value="ECO:0007669"/>
    <property type="project" value="UniProtKB-SubCell"/>
</dbReference>
<comment type="subcellular location">
    <subcellularLocation>
        <location evidence="1">Cell membrane</location>
        <topology evidence="1">Multi-pass membrane protein</topology>
    </subcellularLocation>
</comment>
<feature type="transmembrane region" description="Helical" evidence="7">
    <location>
        <begin position="105"/>
        <end position="125"/>
    </location>
</feature>
<evidence type="ECO:0000256" key="7">
    <source>
        <dbReference type="SAM" id="Phobius"/>
    </source>
</evidence>
<protein>
    <recommendedName>
        <fullName evidence="9">Membrane transporter protein</fullName>
    </recommendedName>
</protein>
<evidence type="ECO:0000256" key="2">
    <source>
        <dbReference type="ARBA" id="ARBA00022448"/>
    </source>
</evidence>
<keyword evidence="2" id="KW-0813">Transport</keyword>
<feature type="transmembrane region" description="Helical" evidence="7">
    <location>
        <begin position="199"/>
        <end position="217"/>
    </location>
</feature>
<reference evidence="8" key="1">
    <citation type="submission" date="2018-05" db="EMBL/GenBank/DDBJ databases">
        <authorList>
            <person name="Lanie J.A."/>
            <person name="Ng W.-L."/>
            <person name="Kazmierczak K.M."/>
            <person name="Andrzejewski T.M."/>
            <person name="Davidsen T.M."/>
            <person name="Wayne K.J."/>
            <person name="Tettelin H."/>
            <person name="Glass J.I."/>
            <person name="Rusch D."/>
            <person name="Podicherti R."/>
            <person name="Tsui H.-C.T."/>
            <person name="Winkler M.E."/>
        </authorList>
    </citation>
    <scope>NUCLEOTIDE SEQUENCE</scope>
</reference>
<dbReference type="PANTHER" id="PTHR30269">
    <property type="entry name" value="TRANSMEMBRANE PROTEIN YFCA"/>
    <property type="match status" value="1"/>
</dbReference>
<dbReference type="EMBL" id="UINC01004840">
    <property type="protein sequence ID" value="SVA17236.1"/>
    <property type="molecule type" value="Genomic_DNA"/>
</dbReference>
<dbReference type="Pfam" id="PF01925">
    <property type="entry name" value="TauE"/>
    <property type="match status" value="1"/>
</dbReference>
<accession>A0A381TMD0</accession>
<keyword evidence="4 7" id="KW-0812">Transmembrane</keyword>
<dbReference type="InterPro" id="IPR002781">
    <property type="entry name" value="TM_pro_TauE-like"/>
</dbReference>
<gene>
    <name evidence="8" type="ORF">METZ01_LOCUS70090</name>
</gene>
<evidence type="ECO:0008006" key="9">
    <source>
        <dbReference type="Google" id="ProtNLM"/>
    </source>
</evidence>
<keyword evidence="5 7" id="KW-1133">Transmembrane helix</keyword>
<evidence type="ECO:0000313" key="8">
    <source>
        <dbReference type="EMBL" id="SVA17236.1"/>
    </source>
</evidence>
<feature type="transmembrane region" description="Helical" evidence="7">
    <location>
        <begin position="131"/>
        <end position="149"/>
    </location>
</feature>
<evidence type="ECO:0000256" key="6">
    <source>
        <dbReference type="ARBA" id="ARBA00023136"/>
    </source>
</evidence>
<keyword evidence="3" id="KW-1003">Cell membrane</keyword>
<feature type="transmembrane region" description="Helical" evidence="7">
    <location>
        <begin position="12"/>
        <end position="42"/>
    </location>
</feature>
<dbReference type="InterPro" id="IPR052017">
    <property type="entry name" value="TSUP"/>
</dbReference>
<sequence>MNTLFTDYAILAVGILVFGIGGAVKGIFGIGLPIVVVTLLGLVMEPIEVIALLPIAIMATNIRQFFFGSVDPSTVSRRYAIFALALIVPMVLSAFWILHVPTHLIQLLTGVSVCLFATTSLFGFRPRVGGGWFWQMVMGLISGAIGGLTSIWGPTMTMYLMARNIDKDEFIAAIGFLFLVGSVPLIVGLFLSGVITADVLFLSAICTVVALISMWMGEKIRGRLSEERFRRVVLIFFLVMGIRLVVIGLWPL</sequence>
<dbReference type="PANTHER" id="PTHR30269:SF37">
    <property type="entry name" value="MEMBRANE TRANSPORTER PROTEIN"/>
    <property type="match status" value="1"/>
</dbReference>
<evidence type="ECO:0000256" key="4">
    <source>
        <dbReference type="ARBA" id="ARBA00022692"/>
    </source>
</evidence>
<feature type="transmembrane region" description="Helical" evidence="7">
    <location>
        <begin position="79"/>
        <end position="98"/>
    </location>
</feature>
<proteinExistence type="predicted"/>
<evidence type="ECO:0000256" key="3">
    <source>
        <dbReference type="ARBA" id="ARBA00022475"/>
    </source>
</evidence>
<evidence type="ECO:0000256" key="5">
    <source>
        <dbReference type="ARBA" id="ARBA00022989"/>
    </source>
</evidence>